<protein>
    <submittedName>
        <fullName evidence="1">Uncharacterized protein</fullName>
    </submittedName>
</protein>
<dbReference type="EMBL" id="BARS01029698">
    <property type="protein sequence ID" value="GAG07495.1"/>
    <property type="molecule type" value="Genomic_DNA"/>
</dbReference>
<evidence type="ECO:0000313" key="1">
    <source>
        <dbReference type="EMBL" id="GAG07495.1"/>
    </source>
</evidence>
<organism evidence="1">
    <name type="scientific">marine sediment metagenome</name>
    <dbReference type="NCBI Taxonomy" id="412755"/>
    <lineage>
        <taxon>unclassified sequences</taxon>
        <taxon>metagenomes</taxon>
        <taxon>ecological metagenomes</taxon>
    </lineage>
</organism>
<proteinExistence type="predicted"/>
<feature type="non-terminal residue" evidence="1">
    <location>
        <position position="101"/>
    </location>
</feature>
<reference evidence="1" key="1">
    <citation type="journal article" date="2014" name="Front. Microbiol.">
        <title>High frequency of phylogenetically diverse reductive dehalogenase-homologous genes in deep subseafloor sedimentary metagenomes.</title>
        <authorList>
            <person name="Kawai M."/>
            <person name="Futagami T."/>
            <person name="Toyoda A."/>
            <person name="Takaki Y."/>
            <person name="Nishi S."/>
            <person name="Hori S."/>
            <person name="Arai W."/>
            <person name="Tsubouchi T."/>
            <person name="Morono Y."/>
            <person name="Uchiyama I."/>
            <person name="Ito T."/>
            <person name="Fujiyama A."/>
            <person name="Inagaki F."/>
            <person name="Takami H."/>
        </authorList>
    </citation>
    <scope>NUCLEOTIDE SEQUENCE</scope>
    <source>
        <strain evidence="1">Expedition CK06-06</strain>
    </source>
</reference>
<sequence>MKGFLKKNVDNLINLDENKSNNSLQMTAKEEILKSDKEIPLSKTNQLNLKGIVGGVGDENIVITNSSYSVKNFYRDVIKQVRKITETVRGSGENIDYWSLS</sequence>
<accession>X0UPB8</accession>
<gene>
    <name evidence="1" type="ORF">S01H1_46381</name>
</gene>
<comment type="caution">
    <text evidence="1">The sequence shown here is derived from an EMBL/GenBank/DDBJ whole genome shotgun (WGS) entry which is preliminary data.</text>
</comment>
<dbReference type="AlphaFoldDB" id="X0UPB8"/>
<name>X0UPB8_9ZZZZ</name>